<dbReference type="OrthoDB" id="10526421at2759"/>
<evidence type="ECO:0000313" key="2">
    <source>
        <dbReference type="EMBL" id="KAJ1977322.1"/>
    </source>
</evidence>
<evidence type="ECO:0000313" key="3">
    <source>
        <dbReference type="Proteomes" id="UP001151582"/>
    </source>
</evidence>
<dbReference type="EMBL" id="JANBQB010000357">
    <property type="protein sequence ID" value="KAJ1977322.1"/>
    <property type="molecule type" value="Genomic_DNA"/>
</dbReference>
<keyword evidence="3" id="KW-1185">Reference proteome</keyword>
<comment type="caution">
    <text evidence="2">The sequence shown here is derived from an EMBL/GenBank/DDBJ whole genome shotgun (WGS) entry which is preliminary data.</text>
</comment>
<dbReference type="AlphaFoldDB" id="A0A9W8B0H3"/>
<reference evidence="2" key="1">
    <citation type="submission" date="2022-07" db="EMBL/GenBank/DDBJ databases">
        <title>Phylogenomic reconstructions and comparative analyses of Kickxellomycotina fungi.</title>
        <authorList>
            <person name="Reynolds N.K."/>
            <person name="Stajich J.E."/>
            <person name="Barry K."/>
            <person name="Grigoriev I.V."/>
            <person name="Crous P."/>
            <person name="Smith M.E."/>
        </authorList>
    </citation>
    <scope>NUCLEOTIDE SEQUENCE</scope>
    <source>
        <strain evidence="2">RSA 567</strain>
    </source>
</reference>
<protein>
    <submittedName>
        <fullName evidence="2">Uncharacterized protein</fullName>
    </submittedName>
</protein>
<name>A0A9W8B0H3_9FUNG</name>
<evidence type="ECO:0000256" key="1">
    <source>
        <dbReference type="SAM" id="MobiDB-lite"/>
    </source>
</evidence>
<feature type="non-terminal residue" evidence="2">
    <location>
        <position position="1"/>
    </location>
</feature>
<organism evidence="2 3">
    <name type="scientific">Dimargaris verticillata</name>
    <dbReference type="NCBI Taxonomy" id="2761393"/>
    <lineage>
        <taxon>Eukaryota</taxon>
        <taxon>Fungi</taxon>
        <taxon>Fungi incertae sedis</taxon>
        <taxon>Zoopagomycota</taxon>
        <taxon>Kickxellomycotina</taxon>
        <taxon>Dimargaritomycetes</taxon>
        <taxon>Dimargaritales</taxon>
        <taxon>Dimargaritaceae</taxon>
        <taxon>Dimargaris</taxon>
    </lineage>
</organism>
<feature type="compositionally biased region" description="Low complexity" evidence="1">
    <location>
        <begin position="65"/>
        <end position="76"/>
    </location>
</feature>
<proteinExistence type="predicted"/>
<dbReference type="Proteomes" id="UP001151582">
    <property type="component" value="Unassembled WGS sequence"/>
</dbReference>
<sequence length="221" mass="24139">VYSLYDADTHSWSQGLDNSRYPRRTAPAPHPHSSPSSRRSYYHNPAGVDSLQSLPAYPHYPLPPSSSSTPGTPDSGRGQRRLNRATTYKTYCLETAADRCRSSGITPRRCSTRLSMVSMPPSTENFAYQSPTPRTATVVAVTSPTTSAVPAPPRSSYYSRLTTATAPISPVTTTPTVQFALPPHPPRSVADIQAEQFEKLGHYTPTYSRWNATSRQAPLVG</sequence>
<gene>
    <name evidence="2" type="ORF">H4R34_003620</name>
</gene>
<feature type="region of interest" description="Disordered" evidence="1">
    <location>
        <begin position="12"/>
        <end position="83"/>
    </location>
</feature>
<accession>A0A9W8B0H3</accession>